<organism evidence="9 10">
    <name type="scientific">Pedobacter duraquae</name>
    <dbReference type="NCBI Taxonomy" id="425511"/>
    <lineage>
        <taxon>Bacteria</taxon>
        <taxon>Pseudomonadati</taxon>
        <taxon>Bacteroidota</taxon>
        <taxon>Sphingobacteriia</taxon>
        <taxon>Sphingobacteriales</taxon>
        <taxon>Sphingobacteriaceae</taxon>
        <taxon>Pedobacter</taxon>
    </lineage>
</organism>
<evidence type="ECO:0000313" key="10">
    <source>
        <dbReference type="Proteomes" id="UP000295499"/>
    </source>
</evidence>
<feature type="domain" description="ABC3 transporter permease C-terminal" evidence="7">
    <location>
        <begin position="671"/>
        <end position="783"/>
    </location>
</feature>
<feature type="transmembrane region" description="Helical" evidence="6">
    <location>
        <begin position="671"/>
        <end position="692"/>
    </location>
</feature>
<keyword evidence="5 6" id="KW-0472">Membrane</keyword>
<dbReference type="InterPro" id="IPR003838">
    <property type="entry name" value="ABC3_permease_C"/>
</dbReference>
<evidence type="ECO:0000256" key="5">
    <source>
        <dbReference type="ARBA" id="ARBA00023136"/>
    </source>
</evidence>
<feature type="transmembrane region" description="Helical" evidence="6">
    <location>
        <begin position="750"/>
        <end position="772"/>
    </location>
</feature>
<dbReference type="InterPro" id="IPR025857">
    <property type="entry name" value="MacB_PCD"/>
</dbReference>
<dbReference type="Pfam" id="PF02687">
    <property type="entry name" value="FtsX"/>
    <property type="match status" value="2"/>
</dbReference>
<name>A0A4R6IPT6_9SPHI</name>
<dbReference type="GO" id="GO:0022857">
    <property type="term" value="F:transmembrane transporter activity"/>
    <property type="evidence" value="ECO:0007669"/>
    <property type="project" value="TreeGrafter"/>
</dbReference>
<evidence type="ECO:0000256" key="1">
    <source>
        <dbReference type="ARBA" id="ARBA00004651"/>
    </source>
</evidence>
<feature type="transmembrane region" description="Helical" evidence="6">
    <location>
        <begin position="330"/>
        <end position="352"/>
    </location>
</feature>
<feature type="domain" description="MacB-like periplasmic core" evidence="8">
    <location>
        <begin position="20"/>
        <end position="206"/>
    </location>
</feature>
<dbReference type="InterPro" id="IPR050250">
    <property type="entry name" value="Macrolide_Exporter_MacB"/>
</dbReference>
<evidence type="ECO:0000259" key="7">
    <source>
        <dbReference type="Pfam" id="PF02687"/>
    </source>
</evidence>
<feature type="transmembrane region" description="Helical" evidence="6">
    <location>
        <begin position="372"/>
        <end position="396"/>
    </location>
</feature>
<evidence type="ECO:0000256" key="4">
    <source>
        <dbReference type="ARBA" id="ARBA00022989"/>
    </source>
</evidence>
<comment type="subcellular location">
    <subcellularLocation>
        <location evidence="1">Cell membrane</location>
        <topology evidence="1">Multi-pass membrane protein</topology>
    </subcellularLocation>
</comment>
<evidence type="ECO:0000259" key="8">
    <source>
        <dbReference type="Pfam" id="PF12704"/>
    </source>
</evidence>
<comment type="caution">
    <text evidence="9">The sequence shown here is derived from an EMBL/GenBank/DDBJ whole genome shotgun (WGS) entry which is preliminary data.</text>
</comment>
<gene>
    <name evidence="9" type="ORF">CLV32_0252</name>
</gene>
<evidence type="ECO:0000313" key="9">
    <source>
        <dbReference type="EMBL" id="TDO23965.1"/>
    </source>
</evidence>
<accession>A0A4R6IPT6</accession>
<evidence type="ECO:0000256" key="3">
    <source>
        <dbReference type="ARBA" id="ARBA00022692"/>
    </source>
</evidence>
<feature type="domain" description="ABC3 transporter permease C-terminal" evidence="7">
    <location>
        <begin position="285"/>
        <end position="397"/>
    </location>
</feature>
<keyword evidence="3 6" id="KW-0812">Transmembrane</keyword>
<feature type="transmembrane region" description="Helical" evidence="6">
    <location>
        <begin position="713"/>
        <end position="738"/>
    </location>
</feature>
<feature type="transmembrane region" description="Helical" evidence="6">
    <location>
        <begin position="421"/>
        <end position="441"/>
    </location>
</feature>
<proteinExistence type="predicted"/>
<evidence type="ECO:0000256" key="2">
    <source>
        <dbReference type="ARBA" id="ARBA00022475"/>
    </source>
</evidence>
<dbReference type="GO" id="GO:0005886">
    <property type="term" value="C:plasma membrane"/>
    <property type="evidence" value="ECO:0007669"/>
    <property type="project" value="UniProtKB-SubCell"/>
</dbReference>
<dbReference type="RefSeq" id="WP_133551557.1">
    <property type="nucleotide sequence ID" value="NZ_SNWM01000001.1"/>
</dbReference>
<dbReference type="PANTHER" id="PTHR30572:SF18">
    <property type="entry name" value="ABC-TYPE MACROLIDE FAMILY EXPORT SYSTEM PERMEASE COMPONENT 2"/>
    <property type="match status" value="1"/>
</dbReference>
<keyword evidence="2" id="KW-1003">Cell membrane</keyword>
<keyword evidence="4 6" id="KW-1133">Transmembrane helix</keyword>
<dbReference type="Proteomes" id="UP000295499">
    <property type="component" value="Unassembled WGS sequence"/>
</dbReference>
<feature type="transmembrane region" description="Helical" evidence="6">
    <location>
        <begin position="282"/>
        <end position="301"/>
    </location>
</feature>
<dbReference type="PROSITE" id="PS51257">
    <property type="entry name" value="PROKAR_LIPOPROTEIN"/>
    <property type="match status" value="1"/>
</dbReference>
<reference evidence="9 10" key="1">
    <citation type="submission" date="2019-03" db="EMBL/GenBank/DDBJ databases">
        <title>Genomic Encyclopedia of Archaeal and Bacterial Type Strains, Phase II (KMG-II): from individual species to whole genera.</title>
        <authorList>
            <person name="Goeker M."/>
        </authorList>
    </citation>
    <scope>NUCLEOTIDE SEQUENCE [LARGE SCALE GENOMIC DNA]</scope>
    <source>
        <strain evidence="9 10">DSM 19034</strain>
    </source>
</reference>
<dbReference type="OrthoDB" id="1451596at2"/>
<sequence>MFFINLKIAFRNLWKHKGFSAINIGGLAIGMACCLILLLYVNYEWSYDKQFKDIDRIYYSEINLNVNGKLITTQANPNKLAAAAQQSLPGVESTARIAFSSSDKLFSHDENRFKLNALSVDPSFLRIFDYTFISGSAETALNTPEGVLLTASTAKKLFGAVNPMGQLVKWNNKRFLKVTAVVADLPDNQSIKYDALTSWSFFDSENPDDKNNGWGSITCATLIKLKDKRFFESTDLGLRRLIKENEKDTQLEAFLFPFSKQHLYGEFENGKSIGGKIDQVRLFAFLAFCVLLIASINYMNLSTARSEKRAREVGVRKALGSSRKTLMGQFILESMLFSSIAILLAFTLLELALPYFNNLLGISIGIAYNNVLFWLTLLGMALITGLLAGSYPAFYLSSFMPVKVLKGFNGSGRSSLSIRKILVVLQFSLSICMIVCAIIVYSQIQFIKQKPLGFAQDNLVQLDLEGELEKPEKLKFFKDELIRSGAISSATEFAQSFSSSGSITGNFSWPGKDANDKSIVSYRSVGFDFTNTVGVKVLAGRDFSRQFRADTATSLLVNQSMVKHMGLKNPVGTVVHWGENPPLTIIGVVDDYYNEKAGKAAQPTFFFNNASITHVLLMRLSANQAASLSIDRIKEVNKQLNPGYPGELTFVSSRMEEHLKTEHLLSVLSNLFGGFAIFISCLGLLGLALYMAEQRKKEISIRKVLGADLRSILILLNLDFMKLVLLSNIIAFPVAFVLIQKWLKNYDYKIAIGAWPFLIAGLLSLVIAGLTVSLQSFKVAKANAVDALKYE</sequence>
<evidence type="ECO:0000256" key="6">
    <source>
        <dbReference type="SAM" id="Phobius"/>
    </source>
</evidence>
<feature type="transmembrane region" description="Helical" evidence="6">
    <location>
        <begin position="21"/>
        <end position="43"/>
    </location>
</feature>
<dbReference type="EMBL" id="SNWM01000001">
    <property type="protein sequence ID" value="TDO23965.1"/>
    <property type="molecule type" value="Genomic_DNA"/>
</dbReference>
<keyword evidence="10" id="KW-1185">Reference proteome</keyword>
<dbReference type="PANTHER" id="PTHR30572">
    <property type="entry name" value="MEMBRANE COMPONENT OF TRANSPORTER-RELATED"/>
    <property type="match status" value="1"/>
</dbReference>
<dbReference type="Pfam" id="PF12704">
    <property type="entry name" value="MacB_PCD"/>
    <property type="match status" value="1"/>
</dbReference>
<dbReference type="AlphaFoldDB" id="A0A4R6IPT6"/>
<protein>
    <submittedName>
        <fullName evidence="9">ABC-type antimicrobial peptide transport system permease subunit</fullName>
    </submittedName>
</protein>